<evidence type="ECO:0000313" key="14">
    <source>
        <dbReference type="Proteomes" id="UP001500945"/>
    </source>
</evidence>
<dbReference type="EC" id="2.7.13.3" evidence="2"/>
<dbReference type="PANTHER" id="PTHR24421:SF10">
    <property type="entry name" value="NITRATE_NITRITE SENSOR PROTEIN NARQ"/>
    <property type="match status" value="1"/>
</dbReference>
<dbReference type="SUPFAM" id="SSF55874">
    <property type="entry name" value="ATPase domain of HSP90 chaperone/DNA topoisomerase II/histidine kinase"/>
    <property type="match status" value="1"/>
</dbReference>
<keyword evidence="4" id="KW-0808">Transferase</keyword>
<dbReference type="RefSeq" id="WP_345205488.1">
    <property type="nucleotide sequence ID" value="NZ_BAABGM010000013.1"/>
</dbReference>
<dbReference type="Pfam" id="PF23539">
    <property type="entry name" value="DUF7134"/>
    <property type="match status" value="1"/>
</dbReference>
<dbReference type="Proteomes" id="UP001500945">
    <property type="component" value="Unassembled WGS sequence"/>
</dbReference>
<keyword evidence="8" id="KW-0902">Two-component regulatory system</keyword>
<accession>A0ABP8KFW3</accession>
<dbReference type="InterPro" id="IPR055558">
    <property type="entry name" value="DUF7134"/>
</dbReference>
<feature type="transmembrane region" description="Helical" evidence="9">
    <location>
        <begin position="72"/>
        <end position="103"/>
    </location>
</feature>
<keyword evidence="3" id="KW-0597">Phosphoprotein</keyword>
<dbReference type="InterPro" id="IPR003594">
    <property type="entry name" value="HATPase_dom"/>
</dbReference>
<keyword evidence="6 13" id="KW-0418">Kinase</keyword>
<dbReference type="InterPro" id="IPR036890">
    <property type="entry name" value="HATPase_C_sf"/>
</dbReference>
<keyword evidence="14" id="KW-1185">Reference proteome</keyword>
<evidence type="ECO:0000256" key="3">
    <source>
        <dbReference type="ARBA" id="ARBA00022553"/>
    </source>
</evidence>
<evidence type="ECO:0000256" key="5">
    <source>
        <dbReference type="ARBA" id="ARBA00022741"/>
    </source>
</evidence>
<keyword evidence="7" id="KW-0067">ATP-binding</keyword>
<dbReference type="Gene3D" id="3.30.565.10">
    <property type="entry name" value="Histidine kinase-like ATPase, C-terminal domain"/>
    <property type="match status" value="1"/>
</dbReference>
<feature type="transmembrane region" description="Helical" evidence="9">
    <location>
        <begin position="115"/>
        <end position="132"/>
    </location>
</feature>
<evidence type="ECO:0000256" key="1">
    <source>
        <dbReference type="ARBA" id="ARBA00000085"/>
    </source>
</evidence>
<dbReference type="EMBL" id="BAABGM010000013">
    <property type="protein sequence ID" value="GAA4406269.1"/>
    <property type="molecule type" value="Genomic_DNA"/>
</dbReference>
<evidence type="ECO:0000256" key="2">
    <source>
        <dbReference type="ARBA" id="ARBA00012438"/>
    </source>
</evidence>
<sequence>MKAQPGWVEASRRLSPYLDPAIGIVAAVFALASLLSTDPGTIDPRLAEPNILSAVATLAAAGALAWRRRRPVASYAVMVAGALVVSLTDHYIGLLSVLSLFSLYSLAAHGQRRDALVGLGAGVACFGGLALLDVPDLGLSDLLQALALLTAAWAIGDAIRSRRQQQRDQLNAAVAEERLRIARDLHDVVAHSMSLIAVQAGVGAHVIRSDVPAAQRSLEIIADTARKALVQTRSMLGMLREETQDSARPPTHGLADLPALVDDVRAAGLDIELSRAPLPGLDAAVSLTAYRVIQESLTNVIKHSAASTAMVTVAAIDHMIDLEVIDPGPARTPSGTPSGHGLVGLAERVRLVGGAVEYGTHDAGFRVHATLPAGGTR</sequence>
<dbReference type="InterPro" id="IPR050482">
    <property type="entry name" value="Sensor_HK_TwoCompSys"/>
</dbReference>
<feature type="transmembrane region" description="Helical" evidence="9">
    <location>
        <begin position="20"/>
        <end position="37"/>
    </location>
</feature>
<protein>
    <recommendedName>
        <fullName evidence="2">histidine kinase</fullName>
        <ecNumber evidence="2">2.7.13.3</ecNumber>
    </recommendedName>
</protein>
<reference evidence="14" key="1">
    <citation type="journal article" date="2019" name="Int. J. Syst. Evol. Microbiol.">
        <title>The Global Catalogue of Microorganisms (GCM) 10K type strain sequencing project: providing services to taxonomists for standard genome sequencing and annotation.</title>
        <authorList>
            <consortium name="The Broad Institute Genomics Platform"/>
            <consortium name="The Broad Institute Genome Sequencing Center for Infectious Disease"/>
            <person name="Wu L."/>
            <person name="Ma J."/>
        </authorList>
    </citation>
    <scope>NUCLEOTIDE SEQUENCE [LARGE SCALE GENOMIC DNA]</scope>
    <source>
        <strain evidence="14">JCM 17809</strain>
    </source>
</reference>
<name>A0ABP8KFW3_9MICO</name>
<dbReference type="CDD" id="cd16917">
    <property type="entry name" value="HATPase_UhpB-NarQ-NarX-like"/>
    <property type="match status" value="1"/>
</dbReference>
<evidence type="ECO:0000313" key="13">
    <source>
        <dbReference type="EMBL" id="GAA4406269.1"/>
    </source>
</evidence>
<feature type="domain" description="Histidine kinase/HSP90-like ATPase" evidence="10">
    <location>
        <begin position="287"/>
        <end position="373"/>
    </location>
</feature>
<dbReference type="InterPro" id="IPR011712">
    <property type="entry name" value="Sig_transdc_His_kin_sub3_dim/P"/>
</dbReference>
<keyword evidence="5" id="KW-0547">Nucleotide-binding</keyword>
<feature type="domain" description="Signal transduction histidine kinase subgroup 3 dimerisation and phosphoacceptor" evidence="11">
    <location>
        <begin position="177"/>
        <end position="242"/>
    </location>
</feature>
<evidence type="ECO:0000256" key="9">
    <source>
        <dbReference type="SAM" id="Phobius"/>
    </source>
</evidence>
<evidence type="ECO:0000259" key="11">
    <source>
        <dbReference type="Pfam" id="PF07730"/>
    </source>
</evidence>
<feature type="transmembrane region" description="Helical" evidence="9">
    <location>
        <begin position="138"/>
        <end position="159"/>
    </location>
</feature>
<keyword evidence="9" id="KW-0812">Transmembrane</keyword>
<comment type="caution">
    <text evidence="13">The sequence shown here is derived from an EMBL/GenBank/DDBJ whole genome shotgun (WGS) entry which is preliminary data.</text>
</comment>
<evidence type="ECO:0000256" key="4">
    <source>
        <dbReference type="ARBA" id="ARBA00022679"/>
    </source>
</evidence>
<evidence type="ECO:0000259" key="12">
    <source>
        <dbReference type="Pfam" id="PF23539"/>
    </source>
</evidence>
<evidence type="ECO:0000256" key="7">
    <source>
        <dbReference type="ARBA" id="ARBA00022840"/>
    </source>
</evidence>
<feature type="transmembrane region" description="Helical" evidence="9">
    <location>
        <begin position="49"/>
        <end position="66"/>
    </location>
</feature>
<dbReference type="PANTHER" id="PTHR24421">
    <property type="entry name" value="NITRATE/NITRITE SENSOR PROTEIN NARX-RELATED"/>
    <property type="match status" value="1"/>
</dbReference>
<feature type="domain" description="DUF7134" evidence="12">
    <location>
        <begin position="25"/>
        <end position="163"/>
    </location>
</feature>
<proteinExistence type="predicted"/>
<dbReference type="Gene3D" id="1.20.5.1930">
    <property type="match status" value="1"/>
</dbReference>
<keyword evidence="9" id="KW-1133">Transmembrane helix</keyword>
<organism evidence="13 14">
    <name type="scientific">Fodinibacter luteus</name>
    <dbReference type="NCBI Taxonomy" id="552064"/>
    <lineage>
        <taxon>Bacteria</taxon>
        <taxon>Bacillati</taxon>
        <taxon>Actinomycetota</taxon>
        <taxon>Actinomycetes</taxon>
        <taxon>Micrococcales</taxon>
        <taxon>Intrasporangiaceae</taxon>
        <taxon>Fodinibacter (ex Wang et al. 2009)</taxon>
    </lineage>
</organism>
<evidence type="ECO:0000259" key="10">
    <source>
        <dbReference type="Pfam" id="PF02518"/>
    </source>
</evidence>
<dbReference type="Pfam" id="PF02518">
    <property type="entry name" value="HATPase_c"/>
    <property type="match status" value="1"/>
</dbReference>
<evidence type="ECO:0000256" key="8">
    <source>
        <dbReference type="ARBA" id="ARBA00023012"/>
    </source>
</evidence>
<dbReference type="Pfam" id="PF07730">
    <property type="entry name" value="HisKA_3"/>
    <property type="match status" value="1"/>
</dbReference>
<keyword evidence="9" id="KW-0472">Membrane</keyword>
<evidence type="ECO:0000256" key="6">
    <source>
        <dbReference type="ARBA" id="ARBA00022777"/>
    </source>
</evidence>
<dbReference type="GO" id="GO:0016301">
    <property type="term" value="F:kinase activity"/>
    <property type="evidence" value="ECO:0007669"/>
    <property type="project" value="UniProtKB-KW"/>
</dbReference>
<gene>
    <name evidence="13" type="ORF">GCM10023168_20890</name>
</gene>
<comment type="catalytic activity">
    <reaction evidence="1">
        <text>ATP + protein L-histidine = ADP + protein N-phospho-L-histidine.</text>
        <dbReference type="EC" id="2.7.13.3"/>
    </reaction>
</comment>